<dbReference type="InterPro" id="IPR036388">
    <property type="entry name" value="WH-like_DNA-bd_sf"/>
</dbReference>
<dbReference type="InterPro" id="IPR000835">
    <property type="entry name" value="HTH_MarR-typ"/>
</dbReference>
<dbReference type="RefSeq" id="WP_197662360.1">
    <property type="nucleotide sequence ID" value="NZ_JAEAGR010000017.1"/>
</dbReference>
<protein>
    <submittedName>
        <fullName evidence="2">MarR family transcriptional regulator</fullName>
    </submittedName>
</protein>
<dbReference type="EMBL" id="JAEAGR010000017">
    <property type="protein sequence ID" value="MBH1942114.1"/>
    <property type="molecule type" value="Genomic_DNA"/>
</dbReference>
<dbReference type="GO" id="GO:0006950">
    <property type="term" value="P:response to stress"/>
    <property type="evidence" value="ECO:0007669"/>
    <property type="project" value="TreeGrafter"/>
</dbReference>
<keyword evidence="3" id="KW-1185">Reference proteome</keyword>
<sequence>MKLPDRDSEHLVFGLLFLLSNKLQTLGDTFFEEVTTKQWFILLVLKILSGNEPTLNELSDAAGSSRQNVKQIILKLEKKGFVELRKDETDGRKFRIKMTPKCEEFSNAYAQKSIEFMKKLFANIDETDLNTTLKTLNRLQENLERMENEYV</sequence>
<feature type="domain" description="HTH marR-type" evidence="1">
    <location>
        <begin position="9"/>
        <end position="141"/>
    </location>
</feature>
<dbReference type="GO" id="GO:0003700">
    <property type="term" value="F:DNA-binding transcription factor activity"/>
    <property type="evidence" value="ECO:0007669"/>
    <property type="project" value="InterPro"/>
</dbReference>
<dbReference type="Proteomes" id="UP000623269">
    <property type="component" value="Unassembled WGS sequence"/>
</dbReference>
<name>A0A8J7H0S2_9FIRM</name>
<evidence type="ECO:0000259" key="1">
    <source>
        <dbReference type="PROSITE" id="PS50995"/>
    </source>
</evidence>
<dbReference type="InterPro" id="IPR036390">
    <property type="entry name" value="WH_DNA-bd_sf"/>
</dbReference>
<dbReference type="SUPFAM" id="SSF46785">
    <property type="entry name" value="Winged helix' DNA-binding domain"/>
    <property type="match status" value="1"/>
</dbReference>
<accession>A0A8J7H0S2</accession>
<dbReference type="PANTHER" id="PTHR33164:SF58">
    <property type="entry name" value="DNA-BINDING TRANSCRIPTIONAL REPRESSOR SCOC"/>
    <property type="match status" value="1"/>
</dbReference>
<proteinExistence type="predicted"/>
<reference evidence="2" key="1">
    <citation type="submission" date="2020-12" db="EMBL/GenBank/DDBJ databases">
        <title>M. sibirica DSM 26468T genome.</title>
        <authorList>
            <person name="Thieme N."/>
            <person name="Rettenmaier R."/>
            <person name="Zverlov V."/>
            <person name="Liebl W."/>
        </authorList>
    </citation>
    <scope>NUCLEOTIDE SEQUENCE</scope>
    <source>
        <strain evidence="2">DSM 26468</strain>
    </source>
</reference>
<dbReference type="PANTHER" id="PTHR33164">
    <property type="entry name" value="TRANSCRIPTIONAL REGULATOR, MARR FAMILY"/>
    <property type="match status" value="1"/>
</dbReference>
<dbReference type="AlphaFoldDB" id="A0A8J7H0S2"/>
<gene>
    <name evidence="2" type="ORF">I5677_14525</name>
</gene>
<organism evidence="2 3">
    <name type="scientific">Mobilitalea sibirica</name>
    <dbReference type="NCBI Taxonomy" id="1462919"/>
    <lineage>
        <taxon>Bacteria</taxon>
        <taxon>Bacillati</taxon>
        <taxon>Bacillota</taxon>
        <taxon>Clostridia</taxon>
        <taxon>Lachnospirales</taxon>
        <taxon>Lachnospiraceae</taxon>
        <taxon>Mobilitalea</taxon>
    </lineage>
</organism>
<dbReference type="Pfam" id="PF12802">
    <property type="entry name" value="MarR_2"/>
    <property type="match status" value="1"/>
</dbReference>
<dbReference type="InterPro" id="IPR039422">
    <property type="entry name" value="MarR/SlyA-like"/>
</dbReference>
<evidence type="ECO:0000313" key="3">
    <source>
        <dbReference type="Proteomes" id="UP000623269"/>
    </source>
</evidence>
<dbReference type="SMART" id="SM00347">
    <property type="entry name" value="HTH_MARR"/>
    <property type="match status" value="1"/>
</dbReference>
<dbReference type="PROSITE" id="PS50995">
    <property type="entry name" value="HTH_MARR_2"/>
    <property type="match status" value="1"/>
</dbReference>
<evidence type="ECO:0000313" key="2">
    <source>
        <dbReference type="EMBL" id="MBH1942114.1"/>
    </source>
</evidence>
<dbReference type="Gene3D" id="1.10.10.10">
    <property type="entry name" value="Winged helix-like DNA-binding domain superfamily/Winged helix DNA-binding domain"/>
    <property type="match status" value="1"/>
</dbReference>
<comment type="caution">
    <text evidence="2">The sequence shown here is derived from an EMBL/GenBank/DDBJ whole genome shotgun (WGS) entry which is preliminary data.</text>
</comment>